<name>A0A5S4ZRW6_9FIRM</name>
<protein>
    <submittedName>
        <fullName evidence="3">Putative membrane protein</fullName>
    </submittedName>
</protein>
<comment type="caution">
    <text evidence="3">The sequence shown here is derived from an EMBL/GenBank/DDBJ whole genome shotgun (WGS) entry which is preliminary data.</text>
</comment>
<gene>
    <name evidence="3" type="ORF">LX24_01507</name>
</gene>
<feature type="transmembrane region" description="Helical" evidence="1">
    <location>
        <begin position="21"/>
        <end position="41"/>
    </location>
</feature>
<dbReference type="PANTHER" id="PTHR37810:SF5">
    <property type="entry name" value="IMMUNITY PROTEIN SDPI"/>
    <property type="match status" value="1"/>
</dbReference>
<evidence type="ECO:0000313" key="3">
    <source>
        <dbReference type="EMBL" id="TYO95545.1"/>
    </source>
</evidence>
<feature type="transmembrane region" description="Helical" evidence="1">
    <location>
        <begin position="176"/>
        <end position="194"/>
    </location>
</feature>
<evidence type="ECO:0000256" key="1">
    <source>
        <dbReference type="SAM" id="Phobius"/>
    </source>
</evidence>
<dbReference type="InterPro" id="IPR025962">
    <property type="entry name" value="SdpI/YhfL"/>
</dbReference>
<feature type="transmembrane region" description="Helical" evidence="1">
    <location>
        <begin position="61"/>
        <end position="81"/>
    </location>
</feature>
<organism evidence="3 4">
    <name type="scientific">Desulfallas thermosapovorans DSM 6562</name>
    <dbReference type="NCBI Taxonomy" id="1121431"/>
    <lineage>
        <taxon>Bacteria</taxon>
        <taxon>Bacillati</taxon>
        <taxon>Bacillota</taxon>
        <taxon>Clostridia</taxon>
        <taxon>Eubacteriales</taxon>
        <taxon>Desulfallaceae</taxon>
        <taxon>Desulfallas</taxon>
    </lineage>
</organism>
<evidence type="ECO:0000259" key="2">
    <source>
        <dbReference type="Pfam" id="PF07853"/>
    </source>
</evidence>
<dbReference type="GO" id="GO:0009636">
    <property type="term" value="P:response to toxic substance"/>
    <property type="evidence" value="ECO:0007669"/>
    <property type="project" value="TreeGrafter"/>
</dbReference>
<evidence type="ECO:0000313" key="4">
    <source>
        <dbReference type="Proteomes" id="UP000323166"/>
    </source>
</evidence>
<keyword evidence="1" id="KW-0472">Membrane</keyword>
<dbReference type="Pfam" id="PF13630">
    <property type="entry name" value="SdpI"/>
    <property type="match status" value="1"/>
</dbReference>
<feature type="domain" description="DUF1648" evidence="2">
    <location>
        <begin position="25"/>
        <end position="71"/>
    </location>
</feature>
<keyword evidence="4" id="KW-1185">Reference proteome</keyword>
<dbReference type="AlphaFoldDB" id="A0A5S4ZRW6"/>
<dbReference type="Proteomes" id="UP000323166">
    <property type="component" value="Unassembled WGS sequence"/>
</dbReference>
<dbReference type="Pfam" id="PF07853">
    <property type="entry name" value="DUF1648"/>
    <property type="match status" value="1"/>
</dbReference>
<feature type="transmembrane region" description="Helical" evidence="1">
    <location>
        <begin position="101"/>
        <end position="124"/>
    </location>
</feature>
<keyword evidence="1" id="KW-1133">Transmembrane helix</keyword>
<dbReference type="PANTHER" id="PTHR37810">
    <property type="entry name" value="IMMUNITY PROTEIN SDPI"/>
    <property type="match status" value="1"/>
</dbReference>
<keyword evidence="1" id="KW-0812">Transmembrane</keyword>
<feature type="transmembrane region" description="Helical" evidence="1">
    <location>
        <begin position="200"/>
        <end position="222"/>
    </location>
</feature>
<dbReference type="PIRSF" id="PIRSF038959">
    <property type="entry name" value="SdpI"/>
    <property type="match status" value="1"/>
</dbReference>
<reference evidence="3 4" key="1">
    <citation type="submission" date="2019-07" db="EMBL/GenBank/DDBJ databases">
        <title>Genomic Encyclopedia of Type Strains, Phase I: the one thousand microbial genomes (KMG-I) project.</title>
        <authorList>
            <person name="Kyrpides N."/>
        </authorList>
    </citation>
    <scope>NUCLEOTIDE SEQUENCE [LARGE SCALE GENOMIC DNA]</scope>
    <source>
        <strain evidence="3 4">DSM 6562</strain>
    </source>
</reference>
<dbReference type="InterPro" id="IPR026272">
    <property type="entry name" value="SdpI"/>
</dbReference>
<accession>A0A5S4ZRW6</accession>
<proteinExistence type="predicted"/>
<feature type="transmembrane region" description="Helical" evidence="1">
    <location>
        <begin position="130"/>
        <end position="148"/>
    </location>
</feature>
<dbReference type="InterPro" id="IPR012867">
    <property type="entry name" value="DUF1648"/>
</dbReference>
<dbReference type="EMBL" id="VNHM01000007">
    <property type="protein sequence ID" value="TYO95545.1"/>
    <property type="molecule type" value="Genomic_DNA"/>
</dbReference>
<dbReference type="RefSeq" id="WP_243131663.1">
    <property type="nucleotide sequence ID" value="NZ_VNHM01000007.1"/>
</dbReference>
<sequence length="227" mass="25283">MANKHEDAVTLTVGQQMRSDWPALLMILASMVAGILVYPYLPDQVPSHWNIHGEVDGYSSRFWGAFGLPLLNAGIYLLMLVMPRIDPRRQNYIKFAKTYQVFKLMMVCFFTGLYVVTVLAALGYNVSVERLVPLGVSLLIIVIGNLMGKIHHNYFVGIKLPWTLASEVVWRKTHRMAAPLWVIAGLMGVVGSIFGGKTAAVLLFGPLSVAVVVPVIYSYLLYRNLNN</sequence>